<feature type="non-terminal residue" evidence="2">
    <location>
        <position position="1"/>
    </location>
</feature>
<evidence type="ECO:0000313" key="2">
    <source>
        <dbReference type="EMBL" id="CAL4147495.1"/>
    </source>
</evidence>
<sequence>IVCTVVYYGLSLNSGNLGGNLFVTFTMTMLIEIPSYIFAYLALTRLGRKGTLSFVLLLGGAACFVSGFISEGKPCGRTALFASPTLVTTHTFTDAHLKYQIS</sequence>
<gene>
    <name evidence="2" type="ORF">MNOR_LOCUS30051</name>
</gene>
<organism evidence="2 3">
    <name type="scientific">Meganyctiphanes norvegica</name>
    <name type="common">Northern krill</name>
    <name type="synonym">Thysanopoda norvegica</name>
    <dbReference type="NCBI Taxonomy" id="48144"/>
    <lineage>
        <taxon>Eukaryota</taxon>
        <taxon>Metazoa</taxon>
        <taxon>Ecdysozoa</taxon>
        <taxon>Arthropoda</taxon>
        <taxon>Crustacea</taxon>
        <taxon>Multicrustacea</taxon>
        <taxon>Malacostraca</taxon>
        <taxon>Eumalacostraca</taxon>
        <taxon>Eucarida</taxon>
        <taxon>Euphausiacea</taxon>
        <taxon>Euphausiidae</taxon>
        <taxon>Meganyctiphanes</taxon>
    </lineage>
</organism>
<accession>A0AAV2RVV4</accession>
<reference evidence="2 3" key="1">
    <citation type="submission" date="2024-05" db="EMBL/GenBank/DDBJ databases">
        <authorList>
            <person name="Wallberg A."/>
        </authorList>
    </citation>
    <scope>NUCLEOTIDE SEQUENCE [LARGE SCALE GENOMIC DNA]</scope>
</reference>
<feature type="transmembrane region" description="Helical" evidence="1">
    <location>
        <begin position="50"/>
        <end position="69"/>
    </location>
</feature>
<keyword evidence="1" id="KW-0472">Membrane</keyword>
<name>A0AAV2RVV4_MEGNR</name>
<dbReference type="EMBL" id="CAXKWB010035960">
    <property type="protein sequence ID" value="CAL4147495.1"/>
    <property type="molecule type" value="Genomic_DNA"/>
</dbReference>
<keyword evidence="1" id="KW-0812">Transmembrane</keyword>
<feature type="transmembrane region" description="Helical" evidence="1">
    <location>
        <begin position="21"/>
        <end position="43"/>
    </location>
</feature>
<keyword evidence="3" id="KW-1185">Reference proteome</keyword>
<protein>
    <recommendedName>
        <fullName evidence="4">Solute carrier family 22 member 15</fullName>
    </recommendedName>
</protein>
<evidence type="ECO:0008006" key="4">
    <source>
        <dbReference type="Google" id="ProtNLM"/>
    </source>
</evidence>
<dbReference type="Proteomes" id="UP001497623">
    <property type="component" value="Unassembled WGS sequence"/>
</dbReference>
<proteinExistence type="predicted"/>
<evidence type="ECO:0000313" key="3">
    <source>
        <dbReference type="Proteomes" id="UP001497623"/>
    </source>
</evidence>
<evidence type="ECO:0000256" key="1">
    <source>
        <dbReference type="SAM" id="Phobius"/>
    </source>
</evidence>
<comment type="caution">
    <text evidence="2">The sequence shown here is derived from an EMBL/GenBank/DDBJ whole genome shotgun (WGS) entry which is preliminary data.</text>
</comment>
<keyword evidence="1" id="KW-1133">Transmembrane helix</keyword>
<dbReference type="AlphaFoldDB" id="A0AAV2RVV4"/>